<dbReference type="GO" id="GO:0016791">
    <property type="term" value="F:phosphatase activity"/>
    <property type="evidence" value="ECO:0007669"/>
    <property type="project" value="UniProtKB-ARBA"/>
</dbReference>
<dbReference type="SFLD" id="SFLDG01140">
    <property type="entry name" value="C2.B:_Phosphomannomutase_and_P"/>
    <property type="match status" value="1"/>
</dbReference>
<dbReference type="Pfam" id="PF08282">
    <property type="entry name" value="Hydrolase_3"/>
    <property type="match status" value="1"/>
</dbReference>
<dbReference type="CDD" id="cd07518">
    <property type="entry name" value="HAD_YbiV-Like"/>
    <property type="match status" value="1"/>
</dbReference>
<dbReference type="InterPro" id="IPR000150">
    <property type="entry name" value="Cof"/>
</dbReference>
<comment type="caution">
    <text evidence="1">The sequence shown here is derived from an EMBL/GenBank/DDBJ whole genome shotgun (WGS) entry which is preliminary data.</text>
</comment>
<dbReference type="InterPro" id="IPR036412">
    <property type="entry name" value="HAD-like_sf"/>
</dbReference>
<dbReference type="NCBIfam" id="TIGR01484">
    <property type="entry name" value="HAD-SF-IIB"/>
    <property type="match status" value="1"/>
</dbReference>
<dbReference type="SUPFAM" id="SSF56784">
    <property type="entry name" value="HAD-like"/>
    <property type="match status" value="1"/>
</dbReference>
<dbReference type="Gene3D" id="3.40.50.1000">
    <property type="entry name" value="HAD superfamily/HAD-like"/>
    <property type="match status" value="1"/>
</dbReference>
<gene>
    <name evidence="1" type="ORF">Ctaglu_35700</name>
</gene>
<dbReference type="SFLD" id="SFLDS00003">
    <property type="entry name" value="Haloacid_Dehalogenase"/>
    <property type="match status" value="1"/>
</dbReference>
<keyword evidence="2" id="KW-1185">Reference proteome</keyword>
<reference evidence="1 2" key="1">
    <citation type="submission" date="2018-11" db="EMBL/GenBank/DDBJ databases">
        <title>Genome sequencing and assembly of Clostridium tagluense strain A121.</title>
        <authorList>
            <person name="Murakami T."/>
            <person name="Segawa T."/>
            <person name="Shcherbakova V.A."/>
            <person name="Mori H."/>
            <person name="Yoshimura Y."/>
        </authorList>
    </citation>
    <scope>NUCLEOTIDE SEQUENCE [LARGE SCALE GENOMIC DNA]</scope>
    <source>
        <strain evidence="1 2">A121</strain>
    </source>
</reference>
<evidence type="ECO:0000313" key="2">
    <source>
        <dbReference type="Proteomes" id="UP000287872"/>
    </source>
</evidence>
<dbReference type="PANTHER" id="PTHR10000">
    <property type="entry name" value="PHOSPHOSERINE PHOSPHATASE"/>
    <property type="match status" value="1"/>
</dbReference>
<dbReference type="NCBIfam" id="TIGR00099">
    <property type="entry name" value="Cof-subfamily"/>
    <property type="match status" value="1"/>
</dbReference>
<dbReference type="OrthoDB" id="9781413at2"/>
<evidence type="ECO:0000313" key="1">
    <source>
        <dbReference type="EMBL" id="GCD11947.1"/>
    </source>
</evidence>
<accession>A0A401UQZ9</accession>
<dbReference type="EMBL" id="BHYK01000024">
    <property type="protein sequence ID" value="GCD11947.1"/>
    <property type="molecule type" value="Genomic_DNA"/>
</dbReference>
<protein>
    <submittedName>
        <fullName evidence="1">Haloacid dehalogenase</fullName>
    </submittedName>
</protein>
<dbReference type="InterPro" id="IPR023214">
    <property type="entry name" value="HAD_sf"/>
</dbReference>
<dbReference type="Proteomes" id="UP000287872">
    <property type="component" value="Unassembled WGS sequence"/>
</dbReference>
<dbReference type="SFLD" id="SFLDG01144">
    <property type="entry name" value="C2.B.4:_PGP_Like"/>
    <property type="match status" value="1"/>
</dbReference>
<dbReference type="PROSITE" id="PS01228">
    <property type="entry name" value="COF_1"/>
    <property type="match status" value="1"/>
</dbReference>
<proteinExistence type="predicted"/>
<dbReference type="GO" id="GO:0005829">
    <property type="term" value="C:cytosol"/>
    <property type="evidence" value="ECO:0007669"/>
    <property type="project" value="TreeGrafter"/>
</dbReference>
<dbReference type="AlphaFoldDB" id="A0A401UQZ9"/>
<dbReference type="RefSeq" id="WP_125004203.1">
    <property type="nucleotide sequence ID" value="NZ_BHYK01000024.1"/>
</dbReference>
<dbReference type="GO" id="GO:0000287">
    <property type="term" value="F:magnesium ion binding"/>
    <property type="evidence" value="ECO:0007669"/>
    <property type="project" value="TreeGrafter"/>
</dbReference>
<organism evidence="1 2">
    <name type="scientific">Clostridium tagluense</name>
    <dbReference type="NCBI Taxonomy" id="360422"/>
    <lineage>
        <taxon>Bacteria</taxon>
        <taxon>Bacillati</taxon>
        <taxon>Bacillota</taxon>
        <taxon>Clostridia</taxon>
        <taxon>Eubacteriales</taxon>
        <taxon>Clostridiaceae</taxon>
        <taxon>Clostridium</taxon>
    </lineage>
</organism>
<name>A0A401UQZ9_9CLOT</name>
<sequence length="266" mass="29998">MIKLIATDMDGTLLNDNGNINEKIFDLINILNEKDIKFVAASGRFYSQLQKNFEKVNTDMIFIAHNGALVKNNKGKALYENIINKEEINHVIDLNPELGEQLLLAGENEAYIVNPSEDMLNTFTLFGVPAVILKSFSEIKNPIYKITYYMASGVNPSIVNYMKENLSDKLEFVVSGDKWVDIMNKGVSKGNAIKILQEKFKINQSNTMVFGDYYNDLTMFKAAHYSYAMENAPEDVKKHANFIAESNNEDGVYNVIASSLMKLECS</sequence>
<dbReference type="Gene3D" id="3.30.1240.10">
    <property type="match status" value="1"/>
</dbReference>
<dbReference type="PANTHER" id="PTHR10000:SF8">
    <property type="entry name" value="HAD SUPERFAMILY HYDROLASE-LIKE, TYPE 3"/>
    <property type="match status" value="1"/>
</dbReference>
<dbReference type="InterPro" id="IPR006379">
    <property type="entry name" value="HAD-SF_hydro_IIB"/>
</dbReference>